<dbReference type="InterPro" id="IPR027417">
    <property type="entry name" value="P-loop_NTPase"/>
</dbReference>
<proteinExistence type="predicted"/>
<keyword evidence="11" id="KW-1185">Reference proteome</keyword>
<name>A0ABD3MEE3_9STRA</name>
<accession>A0ABD3MEE3</accession>
<gene>
    <name evidence="10" type="ORF">ACHAWU_008193</name>
</gene>
<feature type="transmembrane region" description="Helical" evidence="8">
    <location>
        <begin position="598"/>
        <end position="619"/>
    </location>
</feature>
<evidence type="ECO:0000256" key="8">
    <source>
        <dbReference type="SAM" id="Phobius"/>
    </source>
</evidence>
<dbReference type="PROSITE" id="PS50893">
    <property type="entry name" value="ABC_TRANSPORTER_2"/>
    <property type="match status" value="1"/>
</dbReference>
<keyword evidence="4" id="KW-0547">Nucleotide-binding</keyword>
<dbReference type="InterPro" id="IPR003593">
    <property type="entry name" value="AAA+_ATPase"/>
</dbReference>
<dbReference type="InterPro" id="IPR017871">
    <property type="entry name" value="ABC_transporter-like_CS"/>
</dbReference>
<dbReference type="EMBL" id="JALLBG020000135">
    <property type="protein sequence ID" value="KAL3762490.1"/>
    <property type="molecule type" value="Genomic_DNA"/>
</dbReference>
<keyword evidence="2" id="KW-0813">Transport</keyword>
<feature type="transmembrane region" description="Helical" evidence="8">
    <location>
        <begin position="639"/>
        <end position="664"/>
    </location>
</feature>
<dbReference type="GO" id="GO:0005524">
    <property type="term" value="F:ATP binding"/>
    <property type="evidence" value="ECO:0007669"/>
    <property type="project" value="UniProtKB-KW"/>
</dbReference>
<keyword evidence="7 8" id="KW-0472">Membrane</keyword>
<comment type="caution">
    <text evidence="10">The sequence shown here is derived from an EMBL/GenBank/DDBJ whole genome shotgun (WGS) entry which is preliminary data.</text>
</comment>
<evidence type="ECO:0000313" key="10">
    <source>
        <dbReference type="EMBL" id="KAL3762490.1"/>
    </source>
</evidence>
<evidence type="ECO:0000256" key="2">
    <source>
        <dbReference type="ARBA" id="ARBA00022448"/>
    </source>
</evidence>
<protein>
    <recommendedName>
        <fullName evidence="9">ABC transporter domain-containing protein</fullName>
    </recommendedName>
</protein>
<dbReference type="AlphaFoldDB" id="A0ABD3MEE3"/>
<dbReference type="PANTHER" id="PTHR48041">
    <property type="entry name" value="ABC TRANSPORTER G FAMILY MEMBER 28"/>
    <property type="match status" value="1"/>
</dbReference>
<keyword evidence="3 8" id="KW-0812">Transmembrane</keyword>
<comment type="subcellular location">
    <subcellularLocation>
        <location evidence="1">Membrane</location>
        <topology evidence="1">Multi-pass membrane protein</topology>
    </subcellularLocation>
</comment>
<keyword evidence="6 8" id="KW-1133">Transmembrane helix</keyword>
<evidence type="ECO:0000313" key="11">
    <source>
        <dbReference type="Proteomes" id="UP001530293"/>
    </source>
</evidence>
<dbReference type="InterPro" id="IPR003439">
    <property type="entry name" value="ABC_transporter-like_ATP-bd"/>
</dbReference>
<evidence type="ECO:0000259" key="9">
    <source>
        <dbReference type="PROSITE" id="PS50893"/>
    </source>
</evidence>
<dbReference type="Gene3D" id="3.40.50.300">
    <property type="entry name" value="P-loop containing nucleotide triphosphate hydrolases"/>
    <property type="match status" value="1"/>
</dbReference>
<dbReference type="InterPro" id="IPR043926">
    <property type="entry name" value="ABCG_dom"/>
</dbReference>
<dbReference type="Pfam" id="PF19055">
    <property type="entry name" value="ABC2_membrane_7"/>
    <property type="match status" value="1"/>
</dbReference>
<dbReference type="Proteomes" id="UP001530293">
    <property type="component" value="Unassembled WGS sequence"/>
</dbReference>
<dbReference type="InterPro" id="IPR050352">
    <property type="entry name" value="ABCG_transporters"/>
</dbReference>
<dbReference type="SMART" id="SM00382">
    <property type="entry name" value="AAA"/>
    <property type="match status" value="1"/>
</dbReference>
<evidence type="ECO:0000256" key="3">
    <source>
        <dbReference type="ARBA" id="ARBA00022692"/>
    </source>
</evidence>
<evidence type="ECO:0000256" key="1">
    <source>
        <dbReference type="ARBA" id="ARBA00004141"/>
    </source>
</evidence>
<feature type="transmembrane region" description="Helical" evidence="8">
    <location>
        <begin position="129"/>
        <end position="148"/>
    </location>
</feature>
<evidence type="ECO:0000256" key="7">
    <source>
        <dbReference type="ARBA" id="ARBA00023136"/>
    </source>
</evidence>
<feature type="transmembrane region" description="Helical" evidence="8">
    <location>
        <begin position="538"/>
        <end position="561"/>
    </location>
</feature>
<feature type="domain" description="ABC transporter" evidence="9">
    <location>
        <begin position="193"/>
        <end position="442"/>
    </location>
</feature>
<dbReference type="PANTHER" id="PTHR48041:SF41">
    <property type="entry name" value="ABC TRANSPORTER G FAMILY"/>
    <property type="match status" value="1"/>
</dbReference>
<organism evidence="10 11">
    <name type="scientific">Discostella pseudostelligera</name>
    <dbReference type="NCBI Taxonomy" id="259834"/>
    <lineage>
        <taxon>Eukaryota</taxon>
        <taxon>Sar</taxon>
        <taxon>Stramenopiles</taxon>
        <taxon>Ochrophyta</taxon>
        <taxon>Bacillariophyta</taxon>
        <taxon>Coscinodiscophyceae</taxon>
        <taxon>Thalassiosirophycidae</taxon>
        <taxon>Stephanodiscales</taxon>
        <taxon>Stephanodiscaceae</taxon>
        <taxon>Discostella</taxon>
    </lineage>
</organism>
<dbReference type="Pfam" id="PF00005">
    <property type="entry name" value="ABC_tran"/>
    <property type="match status" value="1"/>
</dbReference>
<evidence type="ECO:0000256" key="4">
    <source>
        <dbReference type="ARBA" id="ARBA00022741"/>
    </source>
</evidence>
<dbReference type="Pfam" id="PF01061">
    <property type="entry name" value="ABC2_membrane"/>
    <property type="match status" value="1"/>
</dbReference>
<keyword evidence="5" id="KW-0067">ATP-binding</keyword>
<dbReference type="SUPFAM" id="SSF52540">
    <property type="entry name" value="P-loop containing nucleoside triphosphate hydrolases"/>
    <property type="match status" value="1"/>
</dbReference>
<dbReference type="InterPro" id="IPR013525">
    <property type="entry name" value="ABC2_TM"/>
</dbReference>
<reference evidence="10 11" key="1">
    <citation type="submission" date="2024-10" db="EMBL/GenBank/DDBJ databases">
        <title>Updated reference genomes for cyclostephanoid diatoms.</title>
        <authorList>
            <person name="Roberts W.R."/>
            <person name="Alverson A.J."/>
        </authorList>
    </citation>
    <scope>NUCLEOTIDE SEQUENCE [LARGE SCALE GENOMIC DNA]</scope>
    <source>
        <strain evidence="10 11">AJA232-27</strain>
    </source>
</reference>
<dbReference type="GO" id="GO:0016020">
    <property type="term" value="C:membrane"/>
    <property type="evidence" value="ECO:0007669"/>
    <property type="project" value="UniProtKB-SubCell"/>
</dbReference>
<feature type="transmembrane region" description="Helical" evidence="8">
    <location>
        <begin position="790"/>
        <end position="810"/>
    </location>
</feature>
<dbReference type="PROSITE" id="PS00211">
    <property type="entry name" value="ABC_TRANSPORTER_1"/>
    <property type="match status" value="1"/>
</dbReference>
<sequence length="826" mass="91186">MLLPHSHNRTSTQRWHSKRSLTLVTIALLGSTLTSSTTSWFASAQHQNVAGKFASRAKLVDEGSTHKKKRKFFGGGNTITSTTDDGEFRSYFWTRWRRRKGAPQHLSSANGYYSSWTSSWELVLVESKLILISLIISMICVAFSWIWYSCFADGGSRKESADNTKREDLDGAEDLVCDTPEQLHSGFLQSVEVGFEDVGMVLKQKKGRPDRVILDGSIRGVARPGRMLAIMGPSGSGKSTLLHAIAGNVKDDKKVSLYGRRYINNESLTGDSRIPSAFIEQEAKFFPHMTVKETLDFQVELKMGSFLKKKVERDALVQDLMAQLGLTKSANTIVGNAKVRGISGGERKRLSIACEMISSPSVIFLDEPTSGLDSYQATQVIETLRSLADQGKTIVSVIHQPSQHTFQLFDDLLLLSEGRLMYFGEVSKVRQYMTELGYGCESEIGTAEHVLDCVSRVVGGDDEAERLSMERIERIASEAVNHARQLVSFNGEDSTVKKSAKKTKHIIDKTSAHPGTNIFRQFRLLLERSVQELLRGKAAIFVKIVQQVSLGVIYGGIYSLGDDQVSIWSFYVYFQQLFHSSLTLCFSSKASIMDRFGLLSLIIIGATNMAMAGTVRSFPKEKAIVTGEIASRMYRTGPYFIAKAISEIPLIGLCNVIFGAILYPLVNLQKGKLKNFLGLTSLHSLASEGFGLLIGSVAPNSDVALALFPPIIVLNIIFDGKNIAEENTPKLLRWVNKIGLIRWGFTGLALNEFSGLEFRSSGPFRGPVAKTGEDALARFGMDGKSLNDLVRAQMTIVAGCWLLSFLGLSLTRQKFEVMMTPPDCNS</sequence>
<evidence type="ECO:0000256" key="5">
    <source>
        <dbReference type="ARBA" id="ARBA00022840"/>
    </source>
</evidence>
<evidence type="ECO:0000256" key="6">
    <source>
        <dbReference type="ARBA" id="ARBA00022989"/>
    </source>
</evidence>
<feature type="transmembrane region" description="Helical" evidence="8">
    <location>
        <begin position="21"/>
        <end position="42"/>
    </location>
</feature>